<keyword evidence="10" id="KW-1185">Reference proteome</keyword>
<dbReference type="InterPro" id="IPR051091">
    <property type="entry name" value="O-Glucosyltr/Glycosyltrsf_90"/>
</dbReference>
<dbReference type="PANTHER" id="PTHR12203:SF35">
    <property type="entry name" value="PROTEIN O-GLUCOSYLTRANSFERASE 1"/>
    <property type="match status" value="1"/>
</dbReference>
<comment type="similarity">
    <text evidence="3">Belongs to the glycosyltransferase 90 family.</text>
</comment>
<evidence type="ECO:0000256" key="2">
    <source>
        <dbReference type="ARBA" id="ARBA00004922"/>
    </source>
</evidence>
<protein>
    <submittedName>
        <fullName evidence="9">O-glucosyltransferase rumi like protein</fullName>
    </submittedName>
</protein>
<evidence type="ECO:0000256" key="6">
    <source>
        <dbReference type="ARBA" id="ARBA00045690"/>
    </source>
</evidence>
<sequence length="405" mass="47429">MLTLSYIFLVTIFWISNCEEQYCSIESVGHCKEEKKTNIYNKDLNKRFNKYYHALEEAEQNYKPCNNTNNGCYKDVIIRDLKTFKQKGINKDLINTSKNRGTFYQIIGGNVYRQTDCMFPSRCAGIEHFLLKLAPDLPDVDLVINTRDYPQTCKHFGGPLPIFSFSKTPEYYDITYPAWSFWEGGPAISLYPRGLGRWDEHRVSLDKASKNAPWSKKEGKGFFRGSRTSSERDNLVLLSRSKPDLVDAQYTKNQAWKSDEDTLYAAPASEAPLESHCKYKYLFNFKGVAASFRHKHLFLCQSLVFHVGDEWTEFYYDAMVPWIHYIPIPKDADQIVLEEIMQFAKENDELSKKIADQGKDFIWNNLRMSDIVHFWKKLIRRYSKLLTYKPSLDETLIRIEKKERS</sequence>
<name>A0A154PC08_DUFNO</name>
<evidence type="ECO:0000256" key="7">
    <source>
        <dbReference type="SAM" id="SignalP"/>
    </source>
</evidence>
<dbReference type="GO" id="GO:0035252">
    <property type="term" value="F:UDP-xylosyltransferase activity"/>
    <property type="evidence" value="ECO:0007669"/>
    <property type="project" value="TreeGrafter"/>
</dbReference>
<evidence type="ECO:0000256" key="1">
    <source>
        <dbReference type="ARBA" id="ARBA00004319"/>
    </source>
</evidence>
<dbReference type="GO" id="GO:0045747">
    <property type="term" value="P:positive regulation of Notch signaling pathway"/>
    <property type="evidence" value="ECO:0007669"/>
    <property type="project" value="TreeGrafter"/>
</dbReference>
<feature type="domain" description="Glycosyl transferase CAP10" evidence="8">
    <location>
        <begin position="136"/>
        <end position="389"/>
    </location>
</feature>
<dbReference type="AlphaFoldDB" id="A0A154PC08"/>
<gene>
    <name evidence="9" type="ORF">WN55_00131</name>
</gene>
<comment type="subcellular location">
    <subcellularLocation>
        <location evidence="1">Endoplasmic reticulum lumen</location>
    </subcellularLocation>
</comment>
<evidence type="ECO:0000256" key="5">
    <source>
        <dbReference type="ARBA" id="ARBA00022679"/>
    </source>
</evidence>
<organism evidence="9 10">
    <name type="scientific">Dufourea novaeangliae</name>
    <name type="common">Sweat bee</name>
    <dbReference type="NCBI Taxonomy" id="178035"/>
    <lineage>
        <taxon>Eukaryota</taxon>
        <taxon>Metazoa</taxon>
        <taxon>Ecdysozoa</taxon>
        <taxon>Arthropoda</taxon>
        <taxon>Hexapoda</taxon>
        <taxon>Insecta</taxon>
        <taxon>Pterygota</taxon>
        <taxon>Neoptera</taxon>
        <taxon>Endopterygota</taxon>
        <taxon>Hymenoptera</taxon>
        <taxon>Apocrita</taxon>
        <taxon>Aculeata</taxon>
        <taxon>Apoidea</taxon>
        <taxon>Anthophila</taxon>
        <taxon>Halictidae</taxon>
        <taxon>Rophitinae</taxon>
        <taxon>Dufourea</taxon>
    </lineage>
</organism>
<dbReference type="STRING" id="178035.A0A154PC08"/>
<dbReference type="OrthoDB" id="202415at2759"/>
<dbReference type="InterPro" id="IPR006598">
    <property type="entry name" value="CAP10"/>
</dbReference>
<proteinExistence type="inferred from homology"/>
<comment type="function">
    <text evidence="6">Protein O-glucosyltransferase. Catalyzes the reaction that attaches glucose through an O-glycosidic linkage to a conserved serine residue found in the consensus sequence C-X-S-X-[PA]-C in epidermal growth factor-like repeats. Regulates Notch signaling by glucosylating Notch in the ER, glucosylation is required for the correct folding and cleavage of Notch.</text>
</comment>
<keyword evidence="7" id="KW-0732">Signal</keyword>
<dbReference type="Pfam" id="PF05686">
    <property type="entry name" value="Glyco_transf_90"/>
    <property type="match status" value="1"/>
</dbReference>
<dbReference type="GO" id="GO:0035251">
    <property type="term" value="F:UDP-glucosyltransferase activity"/>
    <property type="evidence" value="ECO:0007669"/>
    <property type="project" value="TreeGrafter"/>
</dbReference>
<dbReference type="SMART" id="SM00672">
    <property type="entry name" value="CAP10"/>
    <property type="match status" value="1"/>
</dbReference>
<comment type="pathway">
    <text evidence="2">Protein modification; protein glycosylation.</text>
</comment>
<dbReference type="PANTHER" id="PTHR12203">
    <property type="entry name" value="KDEL LYS-ASP-GLU-LEU CONTAINING - RELATED"/>
    <property type="match status" value="1"/>
</dbReference>
<reference evidence="9 10" key="1">
    <citation type="submission" date="2015-07" db="EMBL/GenBank/DDBJ databases">
        <title>The genome of Dufourea novaeangliae.</title>
        <authorList>
            <person name="Pan H."/>
            <person name="Kapheim K."/>
        </authorList>
    </citation>
    <scope>NUCLEOTIDE SEQUENCE [LARGE SCALE GENOMIC DNA]</scope>
    <source>
        <strain evidence="9">0120121106</strain>
        <tissue evidence="9">Whole body</tissue>
    </source>
</reference>
<accession>A0A154PC08</accession>
<dbReference type="GO" id="GO:0006493">
    <property type="term" value="P:protein O-linked glycosylation"/>
    <property type="evidence" value="ECO:0007669"/>
    <property type="project" value="TreeGrafter"/>
</dbReference>
<dbReference type="Proteomes" id="UP000076502">
    <property type="component" value="Unassembled WGS sequence"/>
</dbReference>
<feature type="signal peptide" evidence="7">
    <location>
        <begin position="1"/>
        <end position="18"/>
    </location>
</feature>
<evidence type="ECO:0000256" key="4">
    <source>
        <dbReference type="ARBA" id="ARBA00022676"/>
    </source>
</evidence>
<dbReference type="EMBL" id="KQ434870">
    <property type="protein sequence ID" value="KZC09459.1"/>
    <property type="molecule type" value="Genomic_DNA"/>
</dbReference>
<keyword evidence="4" id="KW-0328">Glycosyltransferase</keyword>
<evidence type="ECO:0000259" key="8">
    <source>
        <dbReference type="SMART" id="SM00672"/>
    </source>
</evidence>
<dbReference type="OMA" id="EDDCMFP"/>
<evidence type="ECO:0000313" key="9">
    <source>
        <dbReference type="EMBL" id="KZC09459.1"/>
    </source>
</evidence>
<keyword evidence="5 9" id="KW-0808">Transferase</keyword>
<evidence type="ECO:0000313" key="10">
    <source>
        <dbReference type="Proteomes" id="UP000076502"/>
    </source>
</evidence>
<evidence type="ECO:0000256" key="3">
    <source>
        <dbReference type="ARBA" id="ARBA00010118"/>
    </source>
</evidence>
<feature type="chain" id="PRO_5007599424" evidence="7">
    <location>
        <begin position="19"/>
        <end position="405"/>
    </location>
</feature>
<dbReference type="GO" id="GO:0005788">
    <property type="term" value="C:endoplasmic reticulum lumen"/>
    <property type="evidence" value="ECO:0007669"/>
    <property type="project" value="UniProtKB-SubCell"/>
</dbReference>